<organism evidence="1 2">
    <name type="scientific">Gimesia panareensis</name>
    <dbReference type="NCBI Taxonomy" id="2527978"/>
    <lineage>
        <taxon>Bacteria</taxon>
        <taxon>Pseudomonadati</taxon>
        <taxon>Planctomycetota</taxon>
        <taxon>Planctomycetia</taxon>
        <taxon>Planctomycetales</taxon>
        <taxon>Planctomycetaceae</taxon>
        <taxon>Gimesia</taxon>
    </lineage>
</organism>
<evidence type="ECO:0000313" key="2">
    <source>
        <dbReference type="Proteomes" id="UP000315647"/>
    </source>
</evidence>
<sequence>MVAKSYISDGCTEKGLIKEVPRLHGPVRFEYRVMLSDKIREVLHSWDLISATEKTRRIHAVIIKQIVSWDLEVDGKTLPIDSKTLSRLKRNIVEKLFNIVMQLDLPDEVEPSEELDLDKVLGGDGEDGDGDAKN</sequence>
<gene>
    <name evidence="1" type="ORF">Enr10x_58480</name>
</gene>
<dbReference type="Proteomes" id="UP000315647">
    <property type="component" value="Chromosome"/>
</dbReference>
<accession>A0A517QFR8</accession>
<proteinExistence type="predicted"/>
<protein>
    <submittedName>
        <fullName evidence="1">Uncharacterized protein</fullName>
    </submittedName>
</protein>
<evidence type="ECO:0000313" key="1">
    <source>
        <dbReference type="EMBL" id="QDT30482.1"/>
    </source>
</evidence>
<name>A0A517QFR8_9PLAN</name>
<dbReference type="EMBL" id="CP037421">
    <property type="protein sequence ID" value="QDT30482.1"/>
    <property type="molecule type" value="Genomic_DNA"/>
</dbReference>
<keyword evidence="2" id="KW-1185">Reference proteome</keyword>
<dbReference type="RefSeq" id="WP_145452429.1">
    <property type="nucleotide sequence ID" value="NZ_CP037421.1"/>
</dbReference>
<dbReference type="AlphaFoldDB" id="A0A517QFR8"/>
<reference evidence="1 2" key="1">
    <citation type="submission" date="2019-03" db="EMBL/GenBank/DDBJ databases">
        <title>Deep-cultivation of Planctomycetes and their phenomic and genomic characterization uncovers novel biology.</title>
        <authorList>
            <person name="Wiegand S."/>
            <person name="Jogler M."/>
            <person name="Boedeker C."/>
            <person name="Pinto D."/>
            <person name="Vollmers J."/>
            <person name="Rivas-Marin E."/>
            <person name="Kohn T."/>
            <person name="Peeters S.H."/>
            <person name="Heuer A."/>
            <person name="Rast P."/>
            <person name="Oberbeckmann S."/>
            <person name="Bunk B."/>
            <person name="Jeske O."/>
            <person name="Meyerdierks A."/>
            <person name="Storesund J.E."/>
            <person name="Kallscheuer N."/>
            <person name="Luecker S."/>
            <person name="Lage O.M."/>
            <person name="Pohl T."/>
            <person name="Merkel B.J."/>
            <person name="Hornburger P."/>
            <person name="Mueller R.-W."/>
            <person name="Bruemmer F."/>
            <person name="Labrenz M."/>
            <person name="Spormann A.M."/>
            <person name="Op den Camp H."/>
            <person name="Overmann J."/>
            <person name="Amann R."/>
            <person name="Jetten M.S.M."/>
            <person name="Mascher T."/>
            <person name="Medema M.H."/>
            <person name="Devos D.P."/>
            <person name="Kaster A.-K."/>
            <person name="Ovreas L."/>
            <person name="Rohde M."/>
            <person name="Galperin M.Y."/>
            <person name="Jogler C."/>
        </authorList>
    </citation>
    <scope>NUCLEOTIDE SEQUENCE [LARGE SCALE GENOMIC DNA]</scope>
    <source>
        <strain evidence="1 2">Enr10</strain>
    </source>
</reference>